<keyword evidence="2" id="KW-1185">Reference proteome</keyword>
<dbReference type="AlphaFoldDB" id="A0A3M7Q4V3"/>
<gene>
    <name evidence="1" type="ORF">BpHYR1_045257</name>
</gene>
<protein>
    <submittedName>
        <fullName evidence="1">Uncharacterized protein</fullName>
    </submittedName>
</protein>
<sequence>MYQNILSQKSRIALVLMNNHPRLKINQSKINKIMSKTSYCETSFKQTQFTKQKVNEQNKIMITKTKRLENSTPKFSGNPRDDVDDWLYMVKQGFISANIEEKM</sequence>
<dbReference type="Proteomes" id="UP000276133">
    <property type="component" value="Unassembled WGS sequence"/>
</dbReference>
<dbReference type="EMBL" id="REGN01007377">
    <property type="protein sequence ID" value="RNA06486.1"/>
    <property type="molecule type" value="Genomic_DNA"/>
</dbReference>
<reference evidence="1 2" key="1">
    <citation type="journal article" date="2018" name="Sci. Rep.">
        <title>Genomic signatures of local adaptation to the degree of environmental predictability in rotifers.</title>
        <authorList>
            <person name="Franch-Gras L."/>
            <person name="Hahn C."/>
            <person name="Garcia-Roger E.M."/>
            <person name="Carmona M.J."/>
            <person name="Serra M."/>
            <person name="Gomez A."/>
        </authorList>
    </citation>
    <scope>NUCLEOTIDE SEQUENCE [LARGE SCALE GENOMIC DNA]</scope>
    <source>
        <strain evidence="1">HYR1</strain>
    </source>
</reference>
<evidence type="ECO:0000313" key="2">
    <source>
        <dbReference type="Proteomes" id="UP000276133"/>
    </source>
</evidence>
<organism evidence="1 2">
    <name type="scientific">Brachionus plicatilis</name>
    <name type="common">Marine rotifer</name>
    <name type="synonym">Brachionus muelleri</name>
    <dbReference type="NCBI Taxonomy" id="10195"/>
    <lineage>
        <taxon>Eukaryota</taxon>
        <taxon>Metazoa</taxon>
        <taxon>Spiralia</taxon>
        <taxon>Gnathifera</taxon>
        <taxon>Rotifera</taxon>
        <taxon>Eurotatoria</taxon>
        <taxon>Monogononta</taxon>
        <taxon>Pseudotrocha</taxon>
        <taxon>Ploima</taxon>
        <taxon>Brachionidae</taxon>
        <taxon>Brachionus</taxon>
    </lineage>
</organism>
<proteinExistence type="predicted"/>
<name>A0A3M7Q4V3_BRAPC</name>
<dbReference type="OrthoDB" id="10090179at2759"/>
<accession>A0A3M7Q4V3</accession>
<comment type="caution">
    <text evidence="1">The sequence shown here is derived from an EMBL/GenBank/DDBJ whole genome shotgun (WGS) entry which is preliminary data.</text>
</comment>
<evidence type="ECO:0000313" key="1">
    <source>
        <dbReference type="EMBL" id="RNA06486.1"/>
    </source>
</evidence>